<evidence type="ECO:0000313" key="3">
    <source>
        <dbReference type="Proteomes" id="UP000239430"/>
    </source>
</evidence>
<feature type="compositionally biased region" description="Polar residues" evidence="1">
    <location>
        <begin position="70"/>
        <end position="81"/>
    </location>
</feature>
<evidence type="ECO:0000256" key="1">
    <source>
        <dbReference type="SAM" id="MobiDB-lite"/>
    </source>
</evidence>
<gene>
    <name evidence="2" type="ORF">MOST_11230</name>
</gene>
<keyword evidence="3" id="KW-1185">Reference proteome</keyword>
<dbReference type="EMBL" id="PVXL01000031">
    <property type="protein sequence ID" value="PRR74361.1"/>
    <property type="molecule type" value="Genomic_DNA"/>
</dbReference>
<reference evidence="2 3" key="1">
    <citation type="submission" date="2018-03" db="EMBL/GenBank/DDBJ databases">
        <title>Genome sequence of Moorella stamsii DSM 26217.</title>
        <authorList>
            <person name="Poehlein A."/>
            <person name="Daniel R."/>
        </authorList>
    </citation>
    <scope>NUCLEOTIDE SEQUENCE [LARGE SCALE GENOMIC DNA]</scope>
    <source>
        <strain evidence="3">DSM 26217</strain>
    </source>
</reference>
<feature type="region of interest" description="Disordered" evidence="1">
    <location>
        <begin position="58"/>
        <end position="90"/>
    </location>
</feature>
<dbReference type="Proteomes" id="UP000239430">
    <property type="component" value="Unassembled WGS sequence"/>
</dbReference>
<protein>
    <submittedName>
        <fullName evidence="2">Uncharacterized protein</fullName>
    </submittedName>
</protein>
<accession>A0A9X7J520</accession>
<proteinExistence type="predicted"/>
<sequence length="90" mass="9656">MTLATCNRHCSYLNHGACELAGILEQGQPFLCPYRHRETAALTGEVSFPPAGLPRSFATPPHYRYPGTNPVRSGSRSSQGISAPLELGVS</sequence>
<dbReference type="RefSeq" id="WP_054936014.1">
    <property type="nucleotide sequence ID" value="NZ_PVXL01000031.1"/>
</dbReference>
<evidence type="ECO:0000313" key="2">
    <source>
        <dbReference type="EMBL" id="PRR74361.1"/>
    </source>
</evidence>
<comment type="caution">
    <text evidence="2">The sequence shown here is derived from an EMBL/GenBank/DDBJ whole genome shotgun (WGS) entry which is preliminary data.</text>
</comment>
<organism evidence="2 3">
    <name type="scientific">Neomoorella stamsii</name>
    <dbReference type="NCBI Taxonomy" id="1266720"/>
    <lineage>
        <taxon>Bacteria</taxon>
        <taxon>Bacillati</taxon>
        <taxon>Bacillota</taxon>
        <taxon>Clostridia</taxon>
        <taxon>Neomoorellales</taxon>
        <taxon>Neomoorellaceae</taxon>
        <taxon>Neomoorella</taxon>
    </lineage>
</organism>
<name>A0A9X7J520_9FIRM</name>
<dbReference type="AlphaFoldDB" id="A0A9X7J520"/>